<gene>
    <name evidence="1" type="ORF">RirG_112010</name>
</gene>
<accession>A0A015MLL9</accession>
<sequence length="463" mass="53833">MIVLNIDCLLSIFNKLLLTDERRTNKKSLLINKILPQQKSLHKSLHSCLLVNKKWCHLVVPILWKYSFYEYDKKCNNFETKKKLFSVILSCLSSSSKQLLFDNGIKLSSMILLKPLLFNYINFCEFPSNEIVNDIIKSVECKHDKRNLLEQEVYKLFISQCKNIKELHWCTLQPLLSFPGALTCFSQIRSLFININFVNSNDLYEMARFCKNLNVLYIVNYSQNHPAGLISLIDSQRNLKSIILYYNTNVKKNHTELGKALLRKNNTLEYLELGSICLIPPSFLTSFNNLKSITIYNCEKSKDEIKEFQQYLNISEFPGLESLNIHGLSCFKELATLIEKTKGNILQVIIDDVKTVENSGMLIKSISNNCPKIKRLFTYIEPKDFIYIKSLLTNCKNLNEIYLNSLNTFYDNDDNIGDELLNILIEFSPKSLNYIKIGEGWKYSIETYKRFFETNCDKNLTIS</sequence>
<organism evidence="1 2">
    <name type="scientific">Rhizophagus irregularis (strain DAOM 197198w)</name>
    <name type="common">Glomus intraradices</name>
    <dbReference type="NCBI Taxonomy" id="1432141"/>
    <lineage>
        <taxon>Eukaryota</taxon>
        <taxon>Fungi</taxon>
        <taxon>Fungi incertae sedis</taxon>
        <taxon>Mucoromycota</taxon>
        <taxon>Glomeromycotina</taxon>
        <taxon>Glomeromycetes</taxon>
        <taxon>Glomerales</taxon>
        <taxon>Glomeraceae</taxon>
        <taxon>Rhizophagus</taxon>
    </lineage>
</organism>
<dbReference type="AlphaFoldDB" id="A0A015MLL9"/>
<dbReference type="OrthoDB" id="2318253at2759"/>
<proteinExistence type="predicted"/>
<dbReference type="EMBL" id="JEMT01017613">
    <property type="protein sequence ID" value="EXX67703.1"/>
    <property type="molecule type" value="Genomic_DNA"/>
</dbReference>
<protein>
    <recommendedName>
        <fullName evidence="3">F-box domain-containing protein</fullName>
    </recommendedName>
</protein>
<reference evidence="1 2" key="1">
    <citation type="submission" date="2014-02" db="EMBL/GenBank/DDBJ databases">
        <title>Single nucleus genome sequencing reveals high similarity among nuclei of an endomycorrhizal fungus.</title>
        <authorList>
            <person name="Lin K."/>
            <person name="Geurts R."/>
            <person name="Zhang Z."/>
            <person name="Limpens E."/>
            <person name="Saunders D.G."/>
            <person name="Mu D."/>
            <person name="Pang E."/>
            <person name="Cao H."/>
            <person name="Cha H."/>
            <person name="Lin T."/>
            <person name="Zhou Q."/>
            <person name="Shang Y."/>
            <person name="Li Y."/>
            <person name="Ivanov S."/>
            <person name="Sharma T."/>
            <person name="Velzen R.V."/>
            <person name="Ruijter N.D."/>
            <person name="Aanen D.K."/>
            <person name="Win J."/>
            <person name="Kamoun S."/>
            <person name="Bisseling T."/>
            <person name="Huang S."/>
        </authorList>
    </citation>
    <scope>NUCLEOTIDE SEQUENCE [LARGE SCALE GENOMIC DNA]</scope>
    <source>
        <strain evidence="2">DAOM197198w</strain>
    </source>
</reference>
<evidence type="ECO:0000313" key="2">
    <source>
        <dbReference type="Proteomes" id="UP000022910"/>
    </source>
</evidence>
<dbReference type="Proteomes" id="UP000022910">
    <property type="component" value="Unassembled WGS sequence"/>
</dbReference>
<dbReference type="InterPro" id="IPR032675">
    <property type="entry name" value="LRR_dom_sf"/>
</dbReference>
<name>A0A015MLL9_RHIIW</name>
<comment type="caution">
    <text evidence="1">The sequence shown here is derived from an EMBL/GenBank/DDBJ whole genome shotgun (WGS) entry which is preliminary data.</text>
</comment>
<evidence type="ECO:0000313" key="1">
    <source>
        <dbReference type="EMBL" id="EXX67703.1"/>
    </source>
</evidence>
<keyword evidence="2" id="KW-1185">Reference proteome</keyword>
<dbReference type="Gene3D" id="3.80.10.10">
    <property type="entry name" value="Ribonuclease Inhibitor"/>
    <property type="match status" value="1"/>
</dbReference>
<evidence type="ECO:0008006" key="3">
    <source>
        <dbReference type="Google" id="ProtNLM"/>
    </source>
</evidence>
<dbReference type="SUPFAM" id="SSF52047">
    <property type="entry name" value="RNI-like"/>
    <property type="match status" value="1"/>
</dbReference>
<dbReference type="HOGENOM" id="CLU_028913_8_2_1"/>